<comment type="similarity">
    <text evidence="1">Belongs to the metallo-dependent hydrolases superfamily.</text>
</comment>
<dbReference type="RefSeq" id="WP_204197427.1">
    <property type="nucleotide sequence ID" value="NZ_JAFEMC010000002.1"/>
</dbReference>
<dbReference type="PANTHER" id="PTHR43569:SF2">
    <property type="entry name" value="AMIDOHYDROLASE-RELATED DOMAIN-CONTAINING PROTEIN"/>
    <property type="match status" value="1"/>
</dbReference>
<dbReference type="InterPro" id="IPR006680">
    <property type="entry name" value="Amidohydro-rel"/>
</dbReference>
<dbReference type="SUPFAM" id="SSF51556">
    <property type="entry name" value="Metallo-dependent hydrolases"/>
    <property type="match status" value="1"/>
</dbReference>
<evidence type="ECO:0000313" key="4">
    <source>
        <dbReference type="Proteomes" id="UP000763641"/>
    </source>
</evidence>
<dbReference type="Proteomes" id="UP000763641">
    <property type="component" value="Unassembled WGS sequence"/>
</dbReference>
<organism evidence="3 4">
    <name type="scientific">Sphingomonas longa</name>
    <dbReference type="NCBI Taxonomy" id="2778730"/>
    <lineage>
        <taxon>Bacteria</taxon>
        <taxon>Pseudomonadati</taxon>
        <taxon>Pseudomonadota</taxon>
        <taxon>Alphaproteobacteria</taxon>
        <taxon>Sphingomonadales</taxon>
        <taxon>Sphingomonadaceae</taxon>
        <taxon>Sphingomonas</taxon>
    </lineage>
</organism>
<accession>A0ABS2D7X0</accession>
<evidence type="ECO:0000313" key="3">
    <source>
        <dbReference type="EMBL" id="MBM6576134.1"/>
    </source>
</evidence>
<evidence type="ECO:0000256" key="1">
    <source>
        <dbReference type="ARBA" id="ARBA00038310"/>
    </source>
</evidence>
<sequence>MIDAHQHCWSLTLPGHHWPGPELPTIFRDYTPAHFHAAADPRVTGTVLVQSQATDADTDWLLEIAAREPMMLGVVGWVDLAAASAPARIATLAAHPKMRGLRPMLQCIEDTDWLLDEALVPALKAVRDYGLRLDALAEPRHLPMLARFADRWGDVPLVIDHGAKPFTTPDRLDAWAVGIANLADRGVYCKLSALRVAGQDDAALQPVVRYLVERFGSRLMWGSDWPVLTLVGDDQGGWLDTATRLSGLGGAALADLMAGCARRFYSLGEPACG</sequence>
<feature type="domain" description="Amidohydrolase-related" evidence="2">
    <location>
        <begin position="2"/>
        <end position="266"/>
    </location>
</feature>
<evidence type="ECO:0000259" key="2">
    <source>
        <dbReference type="Pfam" id="PF04909"/>
    </source>
</evidence>
<protein>
    <submittedName>
        <fullName evidence="3">Amidohydrolase family protein</fullName>
    </submittedName>
</protein>
<dbReference type="PANTHER" id="PTHR43569">
    <property type="entry name" value="AMIDOHYDROLASE"/>
    <property type="match status" value="1"/>
</dbReference>
<gene>
    <name evidence="3" type="ORF">ILT43_07100</name>
</gene>
<reference evidence="3 4" key="1">
    <citation type="submission" date="2020-12" db="EMBL/GenBank/DDBJ databases">
        <title>Sphingomonas sp.</title>
        <authorList>
            <person name="Kim M.K."/>
        </authorList>
    </citation>
    <scope>NUCLEOTIDE SEQUENCE [LARGE SCALE GENOMIC DNA]</scope>
    <source>
        <strain evidence="3 4">BT552</strain>
    </source>
</reference>
<dbReference type="InterPro" id="IPR052350">
    <property type="entry name" value="Metallo-dep_Lactonases"/>
</dbReference>
<dbReference type="EMBL" id="JAFEMC010000002">
    <property type="protein sequence ID" value="MBM6576134.1"/>
    <property type="molecule type" value="Genomic_DNA"/>
</dbReference>
<dbReference type="Pfam" id="PF04909">
    <property type="entry name" value="Amidohydro_2"/>
    <property type="match status" value="1"/>
</dbReference>
<keyword evidence="4" id="KW-1185">Reference proteome</keyword>
<dbReference type="Gene3D" id="3.20.20.140">
    <property type="entry name" value="Metal-dependent hydrolases"/>
    <property type="match status" value="1"/>
</dbReference>
<dbReference type="InterPro" id="IPR032466">
    <property type="entry name" value="Metal_Hydrolase"/>
</dbReference>
<name>A0ABS2D7X0_9SPHN</name>
<proteinExistence type="inferred from homology"/>
<comment type="caution">
    <text evidence="3">The sequence shown here is derived from an EMBL/GenBank/DDBJ whole genome shotgun (WGS) entry which is preliminary data.</text>
</comment>